<protein>
    <submittedName>
        <fullName evidence="1">Uncharacterized protein</fullName>
    </submittedName>
</protein>
<dbReference type="EMBL" id="FCNP01000051">
    <property type="protein sequence ID" value="CVI64322.1"/>
    <property type="molecule type" value="Genomic_DNA"/>
</dbReference>
<organism evidence="1 2">
    <name type="scientific">Agrobacterium deltaense NCPPB 1641</name>
    <dbReference type="NCBI Taxonomy" id="1183425"/>
    <lineage>
        <taxon>Bacteria</taxon>
        <taxon>Pseudomonadati</taxon>
        <taxon>Pseudomonadota</taxon>
        <taxon>Alphaproteobacteria</taxon>
        <taxon>Hyphomicrobiales</taxon>
        <taxon>Rhizobiaceae</taxon>
        <taxon>Rhizobium/Agrobacterium group</taxon>
        <taxon>Agrobacterium</taxon>
    </lineage>
</organism>
<dbReference type="Proteomes" id="UP000192140">
    <property type="component" value="Unassembled WGS sequence"/>
</dbReference>
<gene>
    <name evidence="1" type="ORF">AGR7A_pTi0058</name>
</gene>
<evidence type="ECO:0000313" key="2">
    <source>
        <dbReference type="Proteomes" id="UP000192140"/>
    </source>
</evidence>
<keyword evidence="2" id="KW-1185">Reference proteome</keyword>
<proteinExistence type="predicted"/>
<comment type="caution">
    <text evidence="1">The sequence shown here is derived from an EMBL/GenBank/DDBJ whole genome shotgun (WGS) entry which is preliminary data.</text>
</comment>
<name>A0A1S7UC04_9HYPH</name>
<accession>A0A1S7UC04</accession>
<dbReference type="AlphaFoldDB" id="A0A1S7UC04"/>
<evidence type="ECO:0000313" key="1">
    <source>
        <dbReference type="EMBL" id="CVI64322.1"/>
    </source>
</evidence>
<reference evidence="1" key="1">
    <citation type="submission" date="2016-01" db="EMBL/GenBank/DDBJ databases">
        <authorList>
            <person name="Regsiter A."/>
            <person name="william w."/>
        </authorList>
    </citation>
    <scope>NUCLEOTIDE SEQUENCE</scope>
    <source>
        <strain evidence="1">NCPPB 1641</strain>
    </source>
</reference>
<sequence>MCDAQTRIVQRTYAKCDGLPKSLELAVACCVQLLLHRTPAMTATYSQTGVDGPPEFGVRRCVPNQQDL</sequence>